<dbReference type="GO" id="GO:0045944">
    <property type="term" value="P:positive regulation of transcription by RNA polymerase II"/>
    <property type="evidence" value="ECO:0007669"/>
    <property type="project" value="InterPro"/>
</dbReference>
<reference evidence="7 8" key="1">
    <citation type="submission" date="2023-01" db="EMBL/GenBank/DDBJ databases">
        <authorList>
            <person name="Kreplak J."/>
        </authorList>
    </citation>
    <scope>NUCLEOTIDE SEQUENCE [LARGE SCALE GENOMIC DNA]</scope>
</reference>
<dbReference type="SMART" id="SM00432">
    <property type="entry name" value="MADS"/>
    <property type="match status" value="1"/>
</dbReference>
<dbReference type="InterPro" id="IPR002100">
    <property type="entry name" value="TF_MADSbox"/>
</dbReference>
<sequence>MRRRVKLAFMVNDSARKITYTKRKKSLIKKIDELATLCGIEACAIVYSDFHSEPEIWPSPWEVQRVVTKFRSYSDFEKGKKMLNQESFLIQRIGKSREQLAKLEKHNWEVEKSLILSQCLVKENFIDTLNPNALNDLAFDINEMLEKITSKVNELDTNETT</sequence>
<dbReference type="FunFam" id="3.40.1810.10:FF:000018">
    <property type="entry name" value="agamous-like MADS-box protein AGL80"/>
    <property type="match status" value="1"/>
</dbReference>
<dbReference type="PANTHER" id="PTHR11945:SF387">
    <property type="entry name" value="AGAMOUS-LIKE MADS-BOX PROTEIN AGL80"/>
    <property type="match status" value="1"/>
</dbReference>
<dbReference type="PANTHER" id="PTHR11945">
    <property type="entry name" value="MADS BOX PROTEIN"/>
    <property type="match status" value="1"/>
</dbReference>
<gene>
    <name evidence="7" type="ORF">VFH_II062200</name>
</gene>
<keyword evidence="2" id="KW-0805">Transcription regulation</keyword>
<dbReference type="InterPro" id="IPR033897">
    <property type="entry name" value="SRF-like_MADS-box"/>
</dbReference>
<evidence type="ECO:0000256" key="2">
    <source>
        <dbReference type="ARBA" id="ARBA00023015"/>
    </source>
</evidence>
<dbReference type="Proteomes" id="UP001157006">
    <property type="component" value="Chromosome 2"/>
</dbReference>
<evidence type="ECO:0000256" key="4">
    <source>
        <dbReference type="ARBA" id="ARBA00023163"/>
    </source>
</evidence>
<evidence type="ECO:0000313" key="8">
    <source>
        <dbReference type="Proteomes" id="UP001157006"/>
    </source>
</evidence>
<dbReference type="GO" id="GO:0000981">
    <property type="term" value="F:DNA-binding transcription factor activity, RNA polymerase II-specific"/>
    <property type="evidence" value="ECO:0007669"/>
    <property type="project" value="InterPro"/>
</dbReference>
<proteinExistence type="predicted"/>
<feature type="domain" description="MADS-box" evidence="6">
    <location>
        <begin position="1"/>
        <end position="49"/>
    </location>
</feature>
<dbReference type="PROSITE" id="PS50066">
    <property type="entry name" value="MADS_BOX_2"/>
    <property type="match status" value="1"/>
</dbReference>
<dbReference type="GO" id="GO:0000978">
    <property type="term" value="F:RNA polymerase II cis-regulatory region sequence-specific DNA binding"/>
    <property type="evidence" value="ECO:0007669"/>
    <property type="project" value="TreeGrafter"/>
</dbReference>
<dbReference type="Gene3D" id="3.40.1810.10">
    <property type="entry name" value="Transcription factor, MADS-box"/>
    <property type="match status" value="1"/>
</dbReference>
<accession>A0AAV0ZJI2</accession>
<evidence type="ECO:0000259" key="6">
    <source>
        <dbReference type="PROSITE" id="PS50066"/>
    </source>
</evidence>
<name>A0AAV0ZJI2_VICFA</name>
<dbReference type="GO" id="GO:0046983">
    <property type="term" value="F:protein dimerization activity"/>
    <property type="evidence" value="ECO:0007669"/>
    <property type="project" value="InterPro"/>
</dbReference>
<keyword evidence="4" id="KW-0804">Transcription</keyword>
<dbReference type="AlphaFoldDB" id="A0AAV0ZJI2"/>
<dbReference type="InterPro" id="IPR036879">
    <property type="entry name" value="TF_MADSbox_sf"/>
</dbReference>
<keyword evidence="3" id="KW-0238">DNA-binding</keyword>
<protein>
    <recommendedName>
        <fullName evidence="6">MADS-box domain-containing protein</fullName>
    </recommendedName>
</protein>
<dbReference type="SUPFAM" id="SSF55455">
    <property type="entry name" value="SRF-like"/>
    <property type="match status" value="1"/>
</dbReference>
<evidence type="ECO:0000256" key="5">
    <source>
        <dbReference type="ARBA" id="ARBA00023242"/>
    </source>
</evidence>
<keyword evidence="8" id="KW-1185">Reference proteome</keyword>
<keyword evidence="5" id="KW-0539">Nucleus</keyword>
<dbReference type="Pfam" id="PF00319">
    <property type="entry name" value="SRF-TF"/>
    <property type="match status" value="1"/>
</dbReference>
<evidence type="ECO:0000256" key="1">
    <source>
        <dbReference type="ARBA" id="ARBA00004123"/>
    </source>
</evidence>
<evidence type="ECO:0000313" key="7">
    <source>
        <dbReference type="EMBL" id="CAI8597024.1"/>
    </source>
</evidence>
<organism evidence="7 8">
    <name type="scientific">Vicia faba</name>
    <name type="common">Broad bean</name>
    <name type="synonym">Faba vulgaris</name>
    <dbReference type="NCBI Taxonomy" id="3906"/>
    <lineage>
        <taxon>Eukaryota</taxon>
        <taxon>Viridiplantae</taxon>
        <taxon>Streptophyta</taxon>
        <taxon>Embryophyta</taxon>
        <taxon>Tracheophyta</taxon>
        <taxon>Spermatophyta</taxon>
        <taxon>Magnoliopsida</taxon>
        <taxon>eudicotyledons</taxon>
        <taxon>Gunneridae</taxon>
        <taxon>Pentapetalae</taxon>
        <taxon>rosids</taxon>
        <taxon>fabids</taxon>
        <taxon>Fabales</taxon>
        <taxon>Fabaceae</taxon>
        <taxon>Papilionoideae</taxon>
        <taxon>50 kb inversion clade</taxon>
        <taxon>NPAAA clade</taxon>
        <taxon>Hologalegina</taxon>
        <taxon>IRL clade</taxon>
        <taxon>Fabeae</taxon>
        <taxon>Vicia</taxon>
    </lineage>
</organism>
<evidence type="ECO:0000256" key="3">
    <source>
        <dbReference type="ARBA" id="ARBA00023125"/>
    </source>
</evidence>
<dbReference type="PRINTS" id="PR00404">
    <property type="entry name" value="MADSDOMAIN"/>
</dbReference>
<dbReference type="CDD" id="cd00266">
    <property type="entry name" value="MADS_SRF_like"/>
    <property type="match status" value="1"/>
</dbReference>
<dbReference type="GO" id="GO:0005634">
    <property type="term" value="C:nucleus"/>
    <property type="evidence" value="ECO:0007669"/>
    <property type="project" value="UniProtKB-SubCell"/>
</dbReference>
<dbReference type="EMBL" id="OX451737">
    <property type="protein sequence ID" value="CAI8597024.1"/>
    <property type="molecule type" value="Genomic_DNA"/>
</dbReference>
<comment type="subcellular location">
    <subcellularLocation>
        <location evidence="1">Nucleus</location>
    </subcellularLocation>
</comment>